<dbReference type="InterPro" id="IPR016181">
    <property type="entry name" value="Acyl_CoA_acyltransferase"/>
</dbReference>
<dbReference type="InterPro" id="IPR000182">
    <property type="entry name" value="GNAT_dom"/>
</dbReference>
<evidence type="ECO:0000313" key="5">
    <source>
        <dbReference type="Proteomes" id="UP000619376"/>
    </source>
</evidence>
<name>A0ABQ3JTR3_9DEIO</name>
<evidence type="ECO:0000256" key="1">
    <source>
        <dbReference type="ARBA" id="ARBA00022679"/>
    </source>
</evidence>
<dbReference type="CDD" id="cd04301">
    <property type="entry name" value="NAT_SF"/>
    <property type="match status" value="1"/>
</dbReference>
<evidence type="ECO:0000259" key="3">
    <source>
        <dbReference type="PROSITE" id="PS51186"/>
    </source>
</evidence>
<accession>A0ABQ3JTR3</accession>
<keyword evidence="2" id="KW-0012">Acyltransferase</keyword>
<organism evidence="4 5">
    <name type="scientific">Deinococcus metalli</name>
    <dbReference type="NCBI Taxonomy" id="1141878"/>
    <lineage>
        <taxon>Bacteria</taxon>
        <taxon>Thermotogati</taxon>
        <taxon>Deinococcota</taxon>
        <taxon>Deinococci</taxon>
        <taxon>Deinococcales</taxon>
        <taxon>Deinococcaceae</taxon>
        <taxon>Deinococcus</taxon>
    </lineage>
</organism>
<evidence type="ECO:0000313" key="4">
    <source>
        <dbReference type="EMBL" id="GHF59609.1"/>
    </source>
</evidence>
<dbReference type="SUPFAM" id="SSF55729">
    <property type="entry name" value="Acyl-CoA N-acyltransferases (Nat)"/>
    <property type="match status" value="1"/>
</dbReference>
<feature type="domain" description="N-acetyltransferase" evidence="3">
    <location>
        <begin position="19"/>
        <end position="172"/>
    </location>
</feature>
<dbReference type="PANTHER" id="PTHR43877">
    <property type="entry name" value="AMINOALKYLPHOSPHONATE N-ACETYLTRANSFERASE-RELATED-RELATED"/>
    <property type="match status" value="1"/>
</dbReference>
<keyword evidence="5" id="KW-1185">Reference proteome</keyword>
<comment type="caution">
    <text evidence="4">The sequence shown here is derived from an EMBL/GenBank/DDBJ whole genome shotgun (WGS) entry which is preliminary data.</text>
</comment>
<dbReference type="EMBL" id="BNAJ01000013">
    <property type="protein sequence ID" value="GHF59609.1"/>
    <property type="molecule type" value="Genomic_DNA"/>
</dbReference>
<dbReference type="Proteomes" id="UP000619376">
    <property type="component" value="Unassembled WGS sequence"/>
</dbReference>
<proteinExistence type="predicted"/>
<dbReference type="InterPro" id="IPR050832">
    <property type="entry name" value="Bact_Acetyltransf"/>
</dbReference>
<dbReference type="Gene3D" id="3.40.630.30">
    <property type="match status" value="1"/>
</dbReference>
<dbReference type="Pfam" id="PF00583">
    <property type="entry name" value="Acetyltransf_1"/>
    <property type="match status" value="1"/>
</dbReference>
<reference evidence="5" key="1">
    <citation type="journal article" date="2019" name="Int. J. Syst. Evol. Microbiol.">
        <title>The Global Catalogue of Microorganisms (GCM) 10K type strain sequencing project: providing services to taxonomists for standard genome sequencing and annotation.</title>
        <authorList>
            <consortium name="The Broad Institute Genomics Platform"/>
            <consortium name="The Broad Institute Genome Sequencing Center for Infectious Disease"/>
            <person name="Wu L."/>
            <person name="Ma J."/>
        </authorList>
    </citation>
    <scope>NUCLEOTIDE SEQUENCE [LARGE SCALE GENOMIC DNA]</scope>
    <source>
        <strain evidence="5">CGMCC 1.18437</strain>
    </source>
</reference>
<gene>
    <name evidence="4" type="ORF">GCM10017781_39940</name>
</gene>
<keyword evidence="1" id="KW-0808">Transferase</keyword>
<protein>
    <submittedName>
        <fullName evidence="4">N-acetyltransferase</fullName>
    </submittedName>
</protein>
<sequence>MASEPDSGAGGRVSWPPGYTLRPATVHDAALIQTQRTAMFTEMGSDPAGLARAHDAGVGWHRRALASGRYTGLLVEAGGDVVAGAGVLWNDFPPNADTTSLVRAYVLNVYVHPDHRGHALARQLVEAVLAECRARGVSIVTLTASEAGRPTYERLGFVPQAELRLVLPEGAS</sequence>
<evidence type="ECO:0000256" key="2">
    <source>
        <dbReference type="ARBA" id="ARBA00023315"/>
    </source>
</evidence>
<dbReference type="PROSITE" id="PS51186">
    <property type="entry name" value="GNAT"/>
    <property type="match status" value="1"/>
</dbReference>